<dbReference type="AlphaFoldDB" id="A0A0D9WNX4"/>
<sequence>MSSNVGLDATPSTLTIGGVTQENTKDTPFGNHGVTDTGYLKNDSGLFEPVVAGDNTEVQSEVAQICDDIYVDDEEADQIQLQGNMCIQILYFNLLYVIFIVNNFFCARRWVRVISRGCQRD</sequence>
<evidence type="ECO:0000256" key="1">
    <source>
        <dbReference type="SAM" id="Phobius"/>
    </source>
</evidence>
<reference evidence="2" key="3">
    <citation type="submission" date="2015-04" db="UniProtKB">
        <authorList>
            <consortium name="EnsemblPlants"/>
        </authorList>
    </citation>
    <scope>IDENTIFICATION</scope>
</reference>
<keyword evidence="1" id="KW-0472">Membrane</keyword>
<evidence type="ECO:0000313" key="2">
    <source>
        <dbReference type="EnsemblPlants" id="LPERR06G08550.1"/>
    </source>
</evidence>
<reference evidence="3" key="2">
    <citation type="submission" date="2013-12" db="EMBL/GenBank/DDBJ databases">
        <authorList>
            <person name="Yu Y."/>
            <person name="Lee S."/>
            <person name="de Baynast K."/>
            <person name="Wissotski M."/>
            <person name="Liu L."/>
            <person name="Talag J."/>
            <person name="Goicoechea J."/>
            <person name="Angelova A."/>
            <person name="Jetty R."/>
            <person name="Kudrna D."/>
            <person name="Golser W."/>
            <person name="Rivera L."/>
            <person name="Zhang J."/>
            <person name="Wing R."/>
        </authorList>
    </citation>
    <scope>NUCLEOTIDE SEQUENCE</scope>
</reference>
<protein>
    <submittedName>
        <fullName evidence="2">Uncharacterized protein</fullName>
    </submittedName>
</protein>
<organism evidence="2 3">
    <name type="scientific">Leersia perrieri</name>
    <dbReference type="NCBI Taxonomy" id="77586"/>
    <lineage>
        <taxon>Eukaryota</taxon>
        <taxon>Viridiplantae</taxon>
        <taxon>Streptophyta</taxon>
        <taxon>Embryophyta</taxon>
        <taxon>Tracheophyta</taxon>
        <taxon>Spermatophyta</taxon>
        <taxon>Magnoliopsida</taxon>
        <taxon>Liliopsida</taxon>
        <taxon>Poales</taxon>
        <taxon>Poaceae</taxon>
        <taxon>BOP clade</taxon>
        <taxon>Oryzoideae</taxon>
        <taxon>Oryzeae</taxon>
        <taxon>Oryzinae</taxon>
        <taxon>Leersia</taxon>
    </lineage>
</organism>
<name>A0A0D9WNX4_9ORYZ</name>
<dbReference type="Gramene" id="LPERR06G08550.1">
    <property type="protein sequence ID" value="LPERR06G08550.1"/>
    <property type="gene ID" value="LPERR06G08550"/>
</dbReference>
<dbReference type="HOGENOM" id="CLU_2041433_0_0_1"/>
<feature type="transmembrane region" description="Helical" evidence="1">
    <location>
        <begin position="89"/>
        <end position="107"/>
    </location>
</feature>
<keyword evidence="1" id="KW-0812">Transmembrane</keyword>
<evidence type="ECO:0000313" key="3">
    <source>
        <dbReference type="Proteomes" id="UP000032180"/>
    </source>
</evidence>
<accession>A0A0D9WNX4</accession>
<proteinExistence type="predicted"/>
<keyword evidence="3" id="KW-1185">Reference proteome</keyword>
<dbReference type="EnsemblPlants" id="LPERR06G08550.1">
    <property type="protein sequence ID" value="LPERR06G08550.1"/>
    <property type="gene ID" value="LPERR06G08550"/>
</dbReference>
<keyword evidence="1" id="KW-1133">Transmembrane helix</keyword>
<reference evidence="2 3" key="1">
    <citation type="submission" date="2012-08" db="EMBL/GenBank/DDBJ databases">
        <title>Oryza genome evolution.</title>
        <authorList>
            <person name="Wing R.A."/>
        </authorList>
    </citation>
    <scope>NUCLEOTIDE SEQUENCE</scope>
</reference>
<dbReference type="Proteomes" id="UP000032180">
    <property type="component" value="Chromosome 6"/>
</dbReference>